<evidence type="ECO:0000256" key="1">
    <source>
        <dbReference type="SAM" id="MobiDB-lite"/>
    </source>
</evidence>
<proteinExistence type="evidence at transcript level"/>
<feature type="region of interest" description="Disordered" evidence="1">
    <location>
        <begin position="72"/>
        <end position="102"/>
    </location>
</feature>
<keyword evidence="2" id="KW-0732">Signal</keyword>
<evidence type="ECO:0000256" key="2">
    <source>
        <dbReference type="SAM" id="SignalP"/>
    </source>
</evidence>
<feature type="signal peptide" evidence="2">
    <location>
        <begin position="1"/>
        <end position="27"/>
    </location>
</feature>
<sequence>MKLFVSLFSVLLITILMGIICTRTAGSSNINEDMDTGSGIFGGHGLGPSRSYWTEVDVRSLQRTVEVNFGPIEEPQKKECKSEPQNAERKKACAPSRSSAKK</sequence>
<protein>
    <submittedName>
        <fullName evidence="3">Oxoprolinase</fullName>
    </submittedName>
</protein>
<accession>B5M6F0</accession>
<evidence type="ECO:0000313" key="3">
    <source>
        <dbReference type="EMBL" id="ACH48204.1"/>
    </source>
</evidence>
<dbReference type="AlphaFoldDB" id="B5M6F0"/>
<dbReference type="EMBL" id="EU979501">
    <property type="protein sequence ID" value="ACH48204.1"/>
    <property type="molecule type" value="mRNA"/>
</dbReference>
<feature type="compositionally biased region" description="Basic and acidic residues" evidence="1">
    <location>
        <begin position="74"/>
        <end position="91"/>
    </location>
</feature>
<reference evidence="3" key="1">
    <citation type="submission" date="2008-07" db="EMBL/GenBank/DDBJ databases">
        <title>Venomics of the spider Ornithoctonus huwena based on transcriptomic versus proteomic analysis.</title>
        <authorList>
            <person name="Jiang L."/>
            <person name="Peng L."/>
            <person name="Liang S."/>
        </authorList>
    </citation>
    <scope>NUCLEOTIDE SEQUENCE</scope>
</reference>
<feature type="chain" id="PRO_5002836643" evidence="2">
    <location>
        <begin position="28"/>
        <end position="102"/>
    </location>
</feature>
<organism evidence="3">
    <name type="scientific">Cyriopagopus schmidti</name>
    <name type="common">Chinese bird spider</name>
    <name type="synonym">Haplopelma schmidti</name>
    <dbReference type="NCBI Taxonomy" id="29017"/>
    <lineage>
        <taxon>Eukaryota</taxon>
        <taxon>Metazoa</taxon>
        <taxon>Ecdysozoa</taxon>
        <taxon>Arthropoda</taxon>
        <taxon>Chelicerata</taxon>
        <taxon>Arachnida</taxon>
        <taxon>Araneae</taxon>
        <taxon>Mygalomorphae</taxon>
        <taxon>Avicularoidea</taxon>
        <taxon>Theraphosidae</taxon>
        <taxon>Cyriopagopus</taxon>
    </lineage>
</organism>
<name>B5M6F0_CYRSC</name>